<feature type="signal peptide" evidence="2">
    <location>
        <begin position="1"/>
        <end position="21"/>
    </location>
</feature>
<gene>
    <name evidence="3" type="ORF">TTHERM_00561140</name>
</gene>
<keyword evidence="4" id="KW-1185">Reference proteome</keyword>
<evidence type="ECO:0000256" key="2">
    <source>
        <dbReference type="SAM" id="SignalP"/>
    </source>
</evidence>
<name>I7M0N3_TETTS</name>
<keyword evidence="1" id="KW-1133">Transmembrane helix</keyword>
<evidence type="ECO:0000313" key="4">
    <source>
        <dbReference type="Proteomes" id="UP000009168"/>
    </source>
</evidence>
<dbReference type="InterPro" id="IPR021109">
    <property type="entry name" value="Peptidase_aspartic_dom_sf"/>
</dbReference>
<dbReference type="EMBL" id="GG662808">
    <property type="protein sequence ID" value="EAR89923.2"/>
    <property type="molecule type" value="Genomic_DNA"/>
</dbReference>
<dbReference type="InParanoid" id="I7M0N3"/>
<dbReference type="GeneID" id="7834881"/>
<keyword evidence="1" id="KW-0472">Membrane</keyword>
<feature type="transmembrane region" description="Helical" evidence="1">
    <location>
        <begin position="370"/>
        <end position="390"/>
    </location>
</feature>
<proteinExistence type="predicted"/>
<organism evidence="3 4">
    <name type="scientific">Tetrahymena thermophila (strain SB210)</name>
    <dbReference type="NCBI Taxonomy" id="312017"/>
    <lineage>
        <taxon>Eukaryota</taxon>
        <taxon>Sar</taxon>
        <taxon>Alveolata</taxon>
        <taxon>Ciliophora</taxon>
        <taxon>Intramacronucleata</taxon>
        <taxon>Oligohymenophorea</taxon>
        <taxon>Hymenostomatida</taxon>
        <taxon>Tetrahymenina</taxon>
        <taxon>Tetrahymenidae</taxon>
        <taxon>Tetrahymena</taxon>
    </lineage>
</organism>
<dbReference type="Proteomes" id="UP000009168">
    <property type="component" value="Unassembled WGS sequence"/>
</dbReference>
<accession>I7M0N3</accession>
<sequence length="426" mass="49513">MIRLIASALLAFILTIEYVESRSIQFPQQNCRTFLDFRGQEVFSCAFDMFIGNPQQRQPISFILSNPLSLHIANNMNFVFNSKCSIQNNCKYARHNLQYGQHFYQESISTSLQIIQTNYTNNLLEGKIIQGDLDSEQFYLSRNDSPIELQFISISNYTEKQYVGNGVFNLQNGNQNSIFLQGYLQQKFISPLFQFDAGNNFERLRINYNFARDSSLPVQKTYSDNIWDVQIVGISLGGENMEAMAHYKTFIIQTYVYSAIPKQIAKYLKNKYNEHFDNEASRYVLSNCFQCNCIKDLPNLEIFTAEYKITIRIKEFTYTNERGQCKINTSESNLLLGIRQILSNNIIFDPLQNELQFPGAEQMLHPSITYFQIILIQSNVCIAILLALLIQYERLSTDLQLETKQFDIKKYIELQNIIKKVKEQAK</sequence>
<evidence type="ECO:0000256" key="1">
    <source>
        <dbReference type="SAM" id="Phobius"/>
    </source>
</evidence>
<dbReference type="SUPFAM" id="SSF50630">
    <property type="entry name" value="Acid proteases"/>
    <property type="match status" value="1"/>
</dbReference>
<keyword evidence="2" id="KW-0732">Signal</keyword>
<dbReference type="Gene3D" id="2.40.70.10">
    <property type="entry name" value="Acid Proteases"/>
    <property type="match status" value="1"/>
</dbReference>
<keyword evidence="1 3" id="KW-0812">Transmembrane</keyword>
<evidence type="ECO:0000313" key="3">
    <source>
        <dbReference type="EMBL" id="EAR89923.2"/>
    </source>
</evidence>
<dbReference type="AlphaFoldDB" id="I7M0N3"/>
<reference evidence="4" key="1">
    <citation type="journal article" date="2006" name="PLoS Biol.">
        <title>Macronuclear genome sequence of the ciliate Tetrahymena thermophila, a model eukaryote.</title>
        <authorList>
            <person name="Eisen J.A."/>
            <person name="Coyne R.S."/>
            <person name="Wu M."/>
            <person name="Wu D."/>
            <person name="Thiagarajan M."/>
            <person name="Wortman J.R."/>
            <person name="Badger J.H."/>
            <person name="Ren Q."/>
            <person name="Amedeo P."/>
            <person name="Jones K.M."/>
            <person name="Tallon L.J."/>
            <person name="Delcher A.L."/>
            <person name="Salzberg S.L."/>
            <person name="Silva J.C."/>
            <person name="Haas B.J."/>
            <person name="Majoros W.H."/>
            <person name="Farzad M."/>
            <person name="Carlton J.M."/>
            <person name="Smith R.K. Jr."/>
            <person name="Garg J."/>
            <person name="Pearlman R.E."/>
            <person name="Karrer K.M."/>
            <person name="Sun L."/>
            <person name="Manning G."/>
            <person name="Elde N.C."/>
            <person name="Turkewitz A.P."/>
            <person name="Asai D.J."/>
            <person name="Wilkes D.E."/>
            <person name="Wang Y."/>
            <person name="Cai H."/>
            <person name="Collins K."/>
            <person name="Stewart B.A."/>
            <person name="Lee S.R."/>
            <person name="Wilamowska K."/>
            <person name="Weinberg Z."/>
            <person name="Ruzzo W.L."/>
            <person name="Wloga D."/>
            <person name="Gaertig J."/>
            <person name="Frankel J."/>
            <person name="Tsao C.-C."/>
            <person name="Gorovsky M.A."/>
            <person name="Keeling P.J."/>
            <person name="Waller R.F."/>
            <person name="Patron N.J."/>
            <person name="Cherry J.M."/>
            <person name="Stover N.A."/>
            <person name="Krieger C.J."/>
            <person name="del Toro C."/>
            <person name="Ryder H.F."/>
            <person name="Williamson S.C."/>
            <person name="Barbeau R.A."/>
            <person name="Hamilton E.P."/>
            <person name="Orias E."/>
        </authorList>
    </citation>
    <scope>NUCLEOTIDE SEQUENCE [LARGE SCALE GENOMIC DNA]</scope>
    <source>
        <strain evidence="4">SB210</strain>
    </source>
</reference>
<feature type="chain" id="PRO_5003712282" evidence="2">
    <location>
        <begin position="22"/>
        <end position="426"/>
    </location>
</feature>
<dbReference type="KEGG" id="tet:TTHERM_00561140"/>
<protein>
    <submittedName>
        <fullName evidence="3">Transmembrane protein, putative</fullName>
    </submittedName>
</protein>
<dbReference type="RefSeq" id="XP_001010168.2">
    <property type="nucleotide sequence ID" value="XM_001010168.2"/>
</dbReference>